<dbReference type="PROSITE" id="PS50889">
    <property type="entry name" value="S4"/>
    <property type="match status" value="1"/>
</dbReference>
<dbReference type="GO" id="GO:0000455">
    <property type="term" value="P:enzyme-directed rRNA pseudouridine synthesis"/>
    <property type="evidence" value="ECO:0007669"/>
    <property type="project" value="UniProtKB-ARBA"/>
</dbReference>
<dbReference type="SMART" id="SM00363">
    <property type="entry name" value="S4"/>
    <property type="match status" value="1"/>
</dbReference>
<keyword evidence="2 6" id="KW-0413">Isomerase</keyword>
<comment type="catalytic activity">
    <reaction evidence="3">
        <text>uridine(1911/1915/1917) in 23S rRNA = pseudouridine(1911/1915/1917) in 23S rRNA</text>
        <dbReference type="Rhea" id="RHEA:42524"/>
        <dbReference type="Rhea" id="RHEA-COMP:10097"/>
        <dbReference type="Rhea" id="RHEA-COMP:10098"/>
        <dbReference type="ChEBI" id="CHEBI:65314"/>
        <dbReference type="ChEBI" id="CHEBI:65315"/>
        <dbReference type="EC" id="5.4.99.23"/>
    </reaction>
</comment>
<dbReference type="InterPro" id="IPR002942">
    <property type="entry name" value="S4_RNA-bd"/>
</dbReference>
<feature type="active site" evidence="4">
    <location>
        <position position="133"/>
    </location>
</feature>
<dbReference type="InterPro" id="IPR006225">
    <property type="entry name" value="PsdUridine_synth_RluC/D"/>
</dbReference>
<dbReference type="GO" id="GO:0003723">
    <property type="term" value="F:RNA binding"/>
    <property type="evidence" value="ECO:0007669"/>
    <property type="project" value="UniProtKB-KW"/>
</dbReference>
<evidence type="ECO:0000256" key="2">
    <source>
        <dbReference type="ARBA" id="ARBA00023235"/>
    </source>
</evidence>
<dbReference type="Gene3D" id="3.10.290.10">
    <property type="entry name" value="RNA-binding S4 domain"/>
    <property type="match status" value="1"/>
</dbReference>
<dbReference type="Proteomes" id="UP000010116">
    <property type="component" value="Unassembled WGS sequence"/>
</dbReference>
<dbReference type="Pfam" id="PF01479">
    <property type="entry name" value="S4"/>
    <property type="match status" value="1"/>
</dbReference>
<gene>
    <name evidence="8" type="ORF">NT02SARS_0132</name>
</gene>
<accession>J4V4L6</accession>
<dbReference type="SUPFAM" id="SSF55120">
    <property type="entry name" value="Pseudouridine synthase"/>
    <property type="match status" value="1"/>
</dbReference>
<dbReference type="EC" id="5.4.99.-" evidence="6"/>
<dbReference type="GO" id="GO:0160140">
    <property type="term" value="F:23S rRNA pseudouridine(1911/1915/1917) synthase activity"/>
    <property type="evidence" value="ECO:0007669"/>
    <property type="project" value="UniProtKB-EC"/>
</dbReference>
<evidence type="ECO:0000256" key="3">
    <source>
        <dbReference type="ARBA" id="ARBA00036882"/>
    </source>
</evidence>
<dbReference type="InterPro" id="IPR020103">
    <property type="entry name" value="PsdUridine_synth_cat_dom_sf"/>
</dbReference>
<feature type="domain" description="RNA-binding S4" evidence="7">
    <location>
        <begin position="13"/>
        <end position="77"/>
    </location>
</feature>
<dbReference type="PROSITE" id="PS01129">
    <property type="entry name" value="PSI_RLU"/>
    <property type="match status" value="1"/>
</dbReference>
<dbReference type="PANTHER" id="PTHR21600">
    <property type="entry name" value="MITOCHONDRIAL RNA PSEUDOURIDINE SYNTHASE"/>
    <property type="match status" value="1"/>
</dbReference>
<evidence type="ECO:0000313" key="9">
    <source>
        <dbReference type="Proteomes" id="UP000010116"/>
    </source>
</evidence>
<dbReference type="CDD" id="cd00165">
    <property type="entry name" value="S4"/>
    <property type="match status" value="1"/>
</dbReference>
<dbReference type="CDD" id="cd02869">
    <property type="entry name" value="PseudoU_synth_RluA_like"/>
    <property type="match status" value="1"/>
</dbReference>
<dbReference type="InterPro" id="IPR006145">
    <property type="entry name" value="PsdUridine_synth_RsuA/RluA"/>
</dbReference>
<evidence type="ECO:0000313" key="8">
    <source>
        <dbReference type="EMBL" id="EJP73452.1"/>
    </source>
</evidence>
<proteinExistence type="inferred from homology"/>
<dbReference type="AlphaFoldDB" id="J4V4L6"/>
<evidence type="ECO:0000256" key="6">
    <source>
        <dbReference type="RuleBase" id="RU362028"/>
    </source>
</evidence>
<dbReference type="PANTHER" id="PTHR21600:SF44">
    <property type="entry name" value="RIBOSOMAL LARGE SUBUNIT PSEUDOURIDINE SYNTHASE D"/>
    <property type="match status" value="1"/>
</dbReference>
<evidence type="ECO:0000256" key="4">
    <source>
        <dbReference type="PIRSR" id="PIRSR606225-1"/>
    </source>
</evidence>
<comment type="catalytic activity">
    <reaction evidence="6">
        <text>a uridine in RNA = a pseudouridine in RNA</text>
        <dbReference type="Rhea" id="RHEA:48348"/>
        <dbReference type="Rhea" id="RHEA-COMP:12068"/>
        <dbReference type="Rhea" id="RHEA-COMP:12069"/>
        <dbReference type="ChEBI" id="CHEBI:65314"/>
        <dbReference type="ChEBI" id="CHEBI:65315"/>
    </reaction>
</comment>
<evidence type="ECO:0000256" key="5">
    <source>
        <dbReference type="PROSITE-ProRule" id="PRU00182"/>
    </source>
</evidence>
<dbReference type="SUPFAM" id="SSF55174">
    <property type="entry name" value="Alpha-L RNA-binding motif"/>
    <property type="match status" value="1"/>
</dbReference>
<dbReference type="HOGENOM" id="CLU_016902_4_0_6"/>
<protein>
    <recommendedName>
        <fullName evidence="6">Pseudouridine synthase</fullName>
        <ecNumber evidence="6">5.4.99.-</ecNumber>
    </recommendedName>
</protein>
<dbReference type="EMBL" id="JH611165">
    <property type="protein sequence ID" value="EJP73452.1"/>
    <property type="molecule type" value="Genomic_DNA"/>
</dbReference>
<name>J4V4L6_9GAMM</name>
<comment type="function">
    <text evidence="6">Responsible for synthesis of pseudouridine from uracil.</text>
</comment>
<reference evidence="8 9" key="1">
    <citation type="journal article" date="2012" name="ISME J.">
        <title>Genomic insights to SAR86, an abundant and uncultivated marine bacterial lineage.</title>
        <authorList>
            <person name="Dupont C.L."/>
            <person name="Rusch D.B."/>
            <person name="Yooseph S."/>
            <person name="Lombardo M.J."/>
            <person name="Richter R.A."/>
            <person name="Valas R."/>
            <person name="Novotny M."/>
            <person name="Yee-Greenbaum J."/>
            <person name="Selengut J.D."/>
            <person name="Haft D.H."/>
            <person name="Halpern A.L."/>
            <person name="Lasken R.S."/>
            <person name="Nealson K."/>
            <person name="Friedman R."/>
            <person name="Venter J.C."/>
        </authorList>
    </citation>
    <scope>NUCLEOTIDE SEQUENCE [LARGE SCALE GENOMIC DNA]</scope>
</reference>
<evidence type="ECO:0000259" key="7">
    <source>
        <dbReference type="SMART" id="SM00363"/>
    </source>
</evidence>
<sequence>MFEKVVTKDNDNWRLDKCAAFLFSDFSRTQIKKWILEGRVLVNGELYNPKDKVICDDIIFVNPSIEEKISWEPQNIPLTIIEENKNFIALNKNAGLTVHPGNGCKDGTLANGLLYRYPELVSLPRAGIVHRLDKDTSGIMIIAKSEKFRNHFIAEMQERKIKKNYIGVVSGIPSLGSFEINLPIGRDKKSRIKMAVRDDGRDAISIVSLKDKFKNYSMLDISIETGRTHQIRVHLAYNKLPLIGDRTYNPRAIIQKDSSAEAIKLIREFPRQALHAHTIRFRSIDNDDELTFSAPLANDISELVKNLKTFA</sequence>
<organism evidence="8 9">
    <name type="scientific">SAR86 cluster bacterium SAR86B</name>
    <dbReference type="NCBI Taxonomy" id="1123867"/>
    <lineage>
        <taxon>Bacteria</taxon>
        <taxon>Pseudomonadati</taxon>
        <taxon>Pseudomonadota</taxon>
        <taxon>Gammaproteobacteria</taxon>
        <taxon>SAR86 cluster</taxon>
    </lineage>
</organism>
<comment type="similarity">
    <text evidence="1 6">Belongs to the pseudouridine synthase RluA family.</text>
</comment>
<dbReference type="InterPro" id="IPR006224">
    <property type="entry name" value="PsdUridine_synth_RluA-like_CS"/>
</dbReference>
<dbReference type="Pfam" id="PF00849">
    <property type="entry name" value="PseudoU_synth_2"/>
    <property type="match status" value="1"/>
</dbReference>
<dbReference type="InterPro" id="IPR036986">
    <property type="entry name" value="S4_RNA-bd_sf"/>
</dbReference>
<dbReference type="NCBIfam" id="TIGR00005">
    <property type="entry name" value="rluA_subfam"/>
    <property type="match status" value="1"/>
</dbReference>
<dbReference type="InterPro" id="IPR050188">
    <property type="entry name" value="RluA_PseudoU_synthase"/>
</dbReference>
<dbReference type="Gene3D" id="3.30.2350.10">
    <property type="entry name" value="Pseudouridine synthase"/>
    <property type="match status" value="1"/>
</dbReference>
<evidence type="ECO:0000256" key="1">
    <source>
        <dbReference type="ARBA" id="ARBA00010876"/>
    </source>
</evidence>
<keyword evidence="5" id="KW-0694">RNA-binding</keyword>